<proteinExistence type="predicted"/>
<dbReference type="RefSeq" id="WP_177177442.1">
    <property type="nucleotide sequence ID" value="NZ_FNZK01000002.1"/>
</dbReference>
<gene>
    <name evidence="1" type="ORF">SAMN05660742_10279</name>
</gene>
<accession>A0A1H6V6U3</accession>
<evidence type="ECO:0000313" key="2">
    <source>
        <dbReference type="Proteomes" id="UP000199662"/>
    </source>
</evidence>
<name>A0A1H6V6U3_9FIRM</name>
<protein>
    <submittedName>
        <fullName evidence="1">Uncharacterized protein</fullName>
    </submittedName>
</protein>
<keyword evidence="2" id="KW-1185">Reference proteome</keyword>
<organism evidence="1 2">
    <name type="scientific">Propionispira arboris</name>
    <dbReference type="NCBI Taxonomy" id="84035"/>
    <lineage>
        <taxon>Bacteria</taxon>
        <taxon>Bacillati</taxon>
        <taxon>Bacillota</taxon>
        <taxon>Negativicutes</taxon>
        <taxon>Selenomonadales</taxon>
        <taxon>Selenomonadaceae</taxon>
        <taxon>Propionispira</taxon>
    </lineage>
</organism>
<sequence>MAIDIEASLRKQDFVFEVIHNEKTIYMAQEGAAYFQTDLAQIAPTLILKS</sequence>
<reference evidence="1 2" key="1">
    <citation type="submission" date="2016-10" db="EMBL/GenBank/DDBJ databases">
        <authorList>
            <person name="de Groot N.N."/>
        </authorList>
    </citation>
    <scope>NUCLEOTIDE SEQUENCE [LARGE SCALE GENOMIC DNA]</scope>
    <source>
        <strain evidence="1 2">DSM 2179</strain>
    </source>
</reference>
<dbReference type="EMBL" id="FNZK01000002">
    <property type="protein sequence ID" value="SEI96002.1"/>
    <property type="molecule type" value="Genomic_DNA"/>
</dbReference>
<dbReference type="Proteomes" id="UP000199662">
    <property type="component" value="Unassembled WGS sequence"/>
</dbReference>
<dbReference type="STRING" id="84035.SAMN05660742_10279"/>
<evidence type="ECO:0000313" key="1">
    <source>
        <dbReference type="EMBL" id="SEI96002.1"/>
    </source>
</evidence>
<dbReference type="AlphaFoldDB" id="A0A1H6V6U3"/>